<sequence length="62" mass="7132">QISLFKDFSKVEQQTNKLVFIEQAIREYISTGRVARCPPTALNDQMSPVYGIRNGRFIQTQV</sequence>
<feature type="non-terminal residue" evidence="1">
    <location>
        <position position="1"/>
    </location>
</feature>
<name>A0A5J4X1A3_9EUKA</name>
<protein>
    <submittedName>
        <fullName evidence="1">Uncharacterized protein</fullName>
    </submittedName>
</protein>
<dbReference type="Proteomes" id="UP000324800">
    <property type="component" value="Unassembled WGS sequence"/>
</dbReference>
<reference evidence="1 2" key="1">
    <citation type="submission" date="2019-03" db="EMBL/GenBank/DDBJ databases">
        <title>Single cell metagenomics reveals metabolic interactions within the superorganism composed of flagellate Streblomastix strix and complex community of Bacteroidetes bacteria on its surface.</title>
        <authorList>
            <person name="Treitli S.C."/>
            <person name="Kolisko M."/>
            <person name="Husnik F."/>
            <person name="Keeling P."/>
            <person name="Hampl V."/>
        </authorList>
    </citation>
    <scope>NUCLEOTIDE SEQUENCE [LARGE SCALE GENOMIC DNA]</scope>
    <source>
        <strain evidence="1">ST1C</strain>
    </source>
</reference>
<proteinExistence type="predicted"/>
<organism evidence="1 2">
    <name type="scientific">Streblomastix strix</name>
    <dbReference type="NCBI Taxonomy" id="222440"/>
    <lineage>
        <taxon>Eukaryota</taxon>
        <taxon>Metamonada</taxon>
        <taxon>Preaxostyla</taxon>
        <taxon>Oxymonadida</taxon>
        <taxon>Streblomastigidae</taxon>
        <taxon>Streblomastix</taxon>
    </lineage>
</organism>
<evidence type="ECO:0000313" key="2">
    <source>
        <dbReference type="Proteomes" id="UP000324800"/>
    </source>
</evidence>
<gene>
    <name evidence="1" type="ORF">EZS28_003423</name>
</gene>
<dbReference type="EMBL" id="SNRW01000454">
    <property type="protein sequence ID" value="KAA6401044.1"/>
    <property type="molecule type" value="Genomic_DNA"/>
</dbReference>
<evidence type="ECO:0000313" key="1">
    <source>
        <dbReference type="EMBL" id="KAA6401044.1"/>
    </source>
</evidence>
<accession>A0A5J4X1A3</accession>
<dbReference type="AlphaFoldDB" id="A0A5J4X1A3"/>
<comment type="caution">
    <text evidence="1">The sequence shown here is derived from an EMBL/GenBank/DDBJ whole genome shotgun (WGS) entry which is preliminary data.</text>
</comment>